<evidence type="ECO:0000256" key="5">
    <source>
        <dbReference type="PIRSR" id="PIRSR000343-2"/>
    </source>
</evidence>
<accession>A0A2W2F473</accession>
<dbReference type="InterPro" id="IPR016053">
    <property type="entry name" value="Haem_Oase-like"/>
</dbReference>
<keyword evidence="7" id="KW-1185">Reference proteome</keyword>
<feature type="binding site" evidence="4">
    <location>
        <position position="122"/>
    </location>
    <ligand>
        <name>heme b</name>
        <dbReference type="ChEBI" id="CHEBI:60344"/>
    </ligand>
</feature>
<evidence type="ECO:0000256" key="2">
    <source>
        <dbReference type="ARBA" id="ARBA00022723"/>
    </source>
</evidence>
<protein>
    <submittedName>
        <fullName evidence="6">Biliverdin-producing heme oxygenase</fullName>
    </submittedName>
</protein>
<dbReference type="InterPro" id="IPR002051">
    <property type="entry name" value="Haem_Oase"/>
</dbReference>
<dbReference type="GO" id="GO:0020037">
    <property type="term" value="F:heme binding"/>
    <property type="evidence" value="ECO:0007669"/>
    <property type="project" value="TreeGrafter"/>
</dbReference>
<dbReference type="GO" id="GO:0004392">
    <property type="term" value="F:heme oxygenase (decyclizing) activity"/>
    <property type="evidence" value="ECO:0007669"/>
    <property type="project" value="InterPro"/>
</dbReference>
<dbReference type="GO" id="GO:0006979">
    <property type="term" value="P:response to oxidative stress"/>
    <property type="evidence" value="ECO:0007669"/>
    <property type="project" value="TreeGrafter"/>
</dbReference>
<evidence type="ECO:0000256" key="1">
    <source>
        <dbReference type="ARBA" id="ARBA00022617"/>
    </source>
</evidence>
<dbReference type="PANTHER" id="PTHR10720">
    <property type="entry name" value="HEME OXYGENASE"/>
    <property type="match status" value="1"/>
</dbReference>
<dbReference type="Proteomes" id="UP000248544">
    <property type="component" value="Unassembled WGS sequence"/>
</dbReference>
<gene>
    <name evidence="6" type="ORF">C1I98_29835</name>
</gene>
<keyword evidence="2 5" id="KW-0479">Metal-binding</keyword>
<evidence type="ECO:0000256" key="3">
    <source>
        <dbReference type="ARBA" id="ARBA00023004"/>
    </source>
</evidence>
<dbReference type="RefSeq" id="WP_111170733.1">
    <property type="nucleotide sequence ID" value="NZ_POUA01000319.1"/>
</dbReference>
<dbReference type="InterPro" id="IPR016084">
    <property type="entry name" value="Haem_Oase-like_multi-hlx"/>
</dbReference>
<keyword evidence="3 5" id="KW-0408">Iron</keyword>
<dbReference type="SUPFAM" id="SSF48613">
    <property type="entry name" value="Heme oxygenase-like"/>
    <property type="match status" value="1"/>
</dbReference>
<dbReference type="GO" id="GO:0046872">
    <property type="term" value="F:metal ion binding"/>
    <property type="evidence" value="ECO:0007669"/>
    <property type="project" value="UniProtKB-KW"/>
</dbReference>
<organism evidence="6 7">
    <name type="scientific">Spongiactinospora gelatinilytica</name>
    <dbReference type="NCBI Taxonomy" id="2666298"/>
    <lineage>
        <taxon>Bacteria</taxon>
        <taxon>Bacillati</taxon>
        <taxon>Actinomycetota</taxon>
        <taxon>Actinomycetes</taxon>
        <taxon>Streptosporangiales</taxon>
        <taxon>Streptosporangiaceae</taxon>
        <taxon>Spongiactinospora</taxon>
    </lineage>
</organism>
<keyword evidence="1 4" id="KW-0349">Heme</keyword>
<dbReference type="CDD" id="cd19165">
    <property type="entry name" value="HemeO"/>
    <property type="match status" value="1"/>
</dbReference>
<evidence type="ECO:0000313" key="7">
    <source>
        <dbReference type="Proteomes" id="UP000248544"/>
    </source>
</evidence>
<sequence>MSFYAELREATWGEHDAVAGLPYINALLDGRLPREAYAAMVAQHYFVYQALEGVSQALADDPIAAPFVFPELYRLQALTCDLTALHGPGWRDLIEPVPATRELTGRIERTAAWPGGYIAHHYTRYLGDLSGGQVVRSRLQRIYGIERGGGADFYIFDEIPSRPRFKQEYRRRLDALPIDAGERARIIEETLLAYRLNGELLADLGHLAPAA</sequence>
<dbReference type="GO" id="GO:0006788">
    <property type="term" value="P:heme oxidation"/>
    <property type="evidence" value="ECO:0007669"/>
    <property type="project" value="InterPro"/>
</dbReference>
<dbReference type="GO" id="GO:0042167">
    <property type="term" value="P:heme catabolic process"/>
    <property type="evidence" value="ECO:0007669"/>
    <property type="project" value="TreeGrafter"/>
</dbReference>
<proteinExistence type="predicted"/>
<reference evidence="6 7" key="1">
    <citation type="submission" date="2018-01" db="EMBL/GenBank/DDBJ databases">
        <title>Draft genome sequence of Sphaerisporangium sp. 7K107.</title>
        <authorList>
            <person name="Sahin N."/>
            <person name="Saygin H."/>
            <person name="Ay H."/>
        </authorList>
    </citation>
    <scope>NUCLEOTIDE SEQUENCE [LARGE SCALE GENOMIC DNA]</scope>
    <source>
        <strain evidence="6 7">7K107</strain>
    </source>
</reference>
<feature type="binding site" description="axial binding residue" evidence="5">
    <location>
        <position position="15"/>
    </location>
    <ligand>
        <name>heme b</name>
        <dbReference type="ChEBI" id="CHEBI:60344"/>
    </ligand>
    <ligandPart>
        <name>Fe</name>
        <dbReference type="ChEBI" id="CHEBI:18248"/>
    </ligandPart>
</feature>
<dbReference type="PIRSF" id="PIRSF000343">
    <property type="entry name" value="Haem_Oase"/>
    <property type="match status" value="1"/>
</dbReference>
<evidence type="ECO:0000256" key="4">
    <source>
        <dbReference type="PIRSR" id="PIRSR000343-1"/>
    </source>
</evidence>
<dbReference type="AlphaFoldDB" id="A0A2W2F473"/>
<feature type="binding site" evidence="4">
    <location>
        <position position="8"/>
    </location>
    <ligand>
        <name>heme b</name>
        <dbReference type="ChEBI" id="CHEBI:60344"/>
    </ligand>
</feature>
<dbReference type="PANTHER" id="PTHR10720:SF0">
    <property type="entry name" value="HEME OXYGENASE"/>
    <property type="match status" value="1"/>
</dbReference>
<name>A0A2W2F473_9ACTN</name>
<dbReference type="Gene3D" id="1.20.910.10">
    <property type="entry name" value="Heme oxygenase-like"/>
    <property type="match status" value="1"/>
</dbReference>
<comment type="caution">
    <text evidence="6">The sequence shown here is derived from an EMBL/GenBank/DDBJ whole genome shotgun (WGS) entry which is preliminary data.</text>
</comment>
<dbReference type="Pfam" id="PF01126">
    <property type="entry name" value="Heme_oxygenase"/>
    <property type="match status" value="1"/>
</dbReference>
<dbReference type="PRINTS" id="PR00088">
    <property type="entry name" value="HAEMOXYGNASE"/>
</dbReference>
<dbReference type="EMBL" id="POUA01000319">
    <property type="protein sequence ID" value="PZG31806.1"/>
    <property type="molecule type" value="Genomic_DNA"/>
</dbReference>
<evidence type="ECO:0000313" key="6">
    <source>
        <dbReference type="EMBL" id="PZG31806.1"/>
    </source>
</evidence>
<feature type="binding site" evidence="4">
    <location>
        <position position="170"/>
    </location>
    <ligand>
        <name>heme b</name>
        <dbReference type="ChEBI" id="CHEBI:60344"/>
    </ligand>
</feature>